<comment type="caution">
    <text evidence="3">The sequence shown here is derived from an EMBL/GenBank/DDBJ whole genome shotgun (WGS) entry which is preliminary data.</text>
</comment>
<proteinExistence type="predicted"/>
<dbReference type="Gene3D" id="2.30.40.10">
    <property type="entry name" value="Urease, subunit C, domain 1"/>
    <property type="match status" value="1"/>
</dbReference>
<dbReference type="InterPro" id="IPR050287">
    <property type="entry name" value="MTA/SAH_deaminase"/>
</dbReference>
<dbReference type="SUPFAM" id="SSF51556">
    <property type="entry name" value="Metallo-dependent hydrolases"/>
    <property type="match status" value="1"/>
</dbReference>
<keyword evidence="1 3" id="KW-0378">Hydrolase</keyword>
<name>A0A7W7QXG0_KITKI</name>
<keyword evidence="4" id="KW-1185">Reference proteome</keyword>
<dbReference type="PANTHER" id="PTHR43794:SF11">
    <property type="entry name" value="AMIDOHYDROLASE-RELATED DOMAIN-CONTAINING PROTEIN"/>
    <property type="match status" value="1"/>
</dbReference>
<accession>A0A7W7QXG0</accession>
<sequence>MSRPTSARLLIRGGRLLTMDPDLGDLARADILVDHGRIAEIEPDLGEVPGAEVIDATGRIVIPGFVDTHRHMWQAALRQIAPDHTLSDYFRDVRGLLAPQIRPEDAYLGNLLSALGALDAGVTTVQDIANLQGGPQHTDALVQALKDSGARSVFAYGTTGAGAGLSRDAVRVRRQLLPDQDALVTMALCVDSPQPQTVHQNTVLAQELGLLTAMHMNQPASARPVSTLARLGAIPPGTLFIHGNRLDAAELQVIADSGGALSISPAIELMMGHGLPPITLAARLGVPASLSVDVEVAAASDMFTQMRAAFQSARYAYYQDPEPHNDLPTVRQILELATLQGARALGLADRIGSLTPGKQADLVLLRTDRPGVAPAHDPYGTVVLGMDRADVETVLVAGTPVKRHGELLHPGLAELTEAAHRLRESLSL</sequence>
<dbReference type="Proteomes" id="UP000540506">
    <property type="component" value="Unassembled WGS sequence"/>
</dbReference>
<evidence type="ECO:0000313" key="3">
    <source>
        <dbReference type="EMBL" id="MBB4921562.1"/>
    </source>
</evidence>
<dbReference type="Pfam" id="PF01979">
    <property type="entry name" value="Amidohydro_1"/>
    <property type="match status" value="1"/>
</dbReference>
<feature type="domain" description="Amidohydrolase-related" evidence="2">
    <location>
        <begin position="60"/>
        <end position="400"/>
    </location>
</feature>
<dbReference type="SUPFAM" id="SSF51338">
    <property type="entry name" value="Composite domain of metallo-dependent hydrolases"/>
    <property type="match status" value="1"/>
</dbReference>
<gene>
    <name evidence="3" type="ORF">FHR34_000555</name>
</gene>
<dbReference type="RefSeq" id="WP_184933872.1">
    <property type="nucleotide sequence ID" value="NZ_JACHJV010000001.1"/>
</dbReference>
<dbReference type="InterPro" id="IPR032466">
    <property type="entry name" value="Metal_Hydrolase"/>
</dbReference>
<dbReference type="PANTHER" id="PTHR43794">
    <property type="entry name" value="AMINOHYDROLASE SSNA-RELATED"/>
    <property type="match status" value="1"/>
</dbReference>
<dbReference type="Gene3D" id="3.20.20.140">
    <property type="entry name" value="Metal-dependent hydrolases"/>
    <property type="match status" value="1"/>
</dbReference>
<reference evidence="3 4" key="1">
    <citation type="submission" date="2020-08" db="EMBL/GenBank/DDBJ databases">
        <title>Sequencing the genomes of 1000 actinobacteria strains.</title>
        <authorList>
            <person name="Klenk H.-P."/>
        </authorList>
    </citation>
    <scope>NUCLEOTIDE SEQUENCE [LARGE SCALE GENOMIC DNA]</scope>
    <source>
        <strain evidence="3 4">DSM 41654</strain>
    </source>
</reference>
<dbReference type="GO" id="GO:0016810">
    <property type="term" value="F:hydrolase activity, acting on carbon-nitrogen (but not peptide) bonds"/>
    <property type="evidence" value="ECO:0007669"/>
    <property type="project" value="InterPro"/>
</dbReference>
<dbReference type="InterPro" id="IPR011059">
    <property type="entry name" value="Metal-dep_hydrolase_composite"/>
</dbReference>
<evidence type="ECO:0000256" key="1">
    <source>
        <dbReference type="ARBA" id="ARBA00022801"/>
    </source>
</evidence>
<protein>
    <submittedName>
        <fullName evidence="3">Cytosine/adenosine deaminase-related metal-dependent hydrolase</fullName>
    </submittedName>
</protein>
<dbReference type="InterPro" id="IPR006680">
    <property type="entry name" value="Amidohydro-rel"/>
</dbReference>
<dbReference type="EMBL" id="JACHJV010000001">
    <property type="protein sequence ID" value="MBB4921562.1"/>
    <property type="molecule type" value="Genomic_DNA"/>
</dbReference>
<dbReference type="AlphaFoldDB" id="A0A7W7QXG0"/>
<evidence type="ECO:0000313" key="4">
    <source>
        <dbReference type="Proteomes" id="UP000540506"/>
    </source>
</evidence>
<organism evidence="3 4">
    <name type="scientific">Kitasatospora kifunensis</name>
    <name type="common">Streptomyces kifunensis</name>
    <dbReference type="NCBI Taxonomy" id="58351"/>
    <lineage>
        <taxon>Bacteria</taxon>
        <taxon>Bacillati</taxon>
        <taxon>Actinomycetota</taxon>
        <taxon>Actinomycetes</taxon>
        <taxon>Kitasatosporales</taxon>
        <taxon>Streptomycetaceae</taxon>
        <taxon>Kitasatospora</taxon>
    </lineage>
</organism>
<dbReference type="NCBIfam" id="NF006056">
    <property type="entry name" value="PRK08204.1"/>
    <property type="match status" value="1"/>
</dbReference>
<evidence type="ECO:0000259" key="2">
    <source>
        <dbReference type="Pfam" id="PF01979"/>
    </source>
</evidence>